<dbReference type="PANTHER" id="PTHR45635">
    <property type="entry name" value="ADP,ATP CARRIER PROTEIN 1-RELATED-RELATED"/>
    <property type="match status" value="1"/>
</dbReference>
<dbReference type="GO" id="GO:0140021">
    <property type="term" value="P:mitochondrial ADP transmembrane transport"/>
    <property type="evidence" value="ECO:0007669"/>
    <property type="project" value="InterPro"/>
</dbReference>
<gene>
    <name evidence="18" type="primary">PLEST000859</name>
    <name evidence="18" type="ORF">PLESTB_000082100</name>
</gene>
<dbReference type="Pfam" id="PF00153">
    <property type="entry name" value="Mito_carr"/>
    <property type="match status" value="3"/>
</dbReference>
<keyword evidence="9 16" id="KW-1133">Transmembrane helix</keyword>
<sequence>MTHASGSSKVAIMFAGPARIATAPYMPDSVNSDMTPEGRNRRAGNLLSDSVAALLSSSLFTTVFYPLHRVKILLQTQDSNPLIKSGQVRPYRVLSAVPRLVQEGGVRDLWRGNAAYMLRHVPSTTLSFAFKDALLRALPHYDASADLGKAALVNMAAGFLGGAAALFFVYPLDFATIRMASELRQSKKRLGVVDTLNLSHRHGGLAALYRGFGVSAAAIGAYKALYFGLYDTACAAMEQRFEPPAAASSTSAASAAAASSGPHAASPLRAQWTSGSGAPSSSPPVSAAHRGPNHHPGPSLGPYQGPTVLQRFAAANLVVFTASTVTYPLDIVRKRLVADTALGPRGQQYKGFLDCVTKIARTEGMAGFYRFYGYDMLLRLGGGVLLVLYDEMKTHGPASVARQLLSLVPQGGQQQQEQQQER</sequence>
<dbReference type="OrthoDB" id="270584at2759"/>
<dbReference type="PRINTS" id="PR00926">
    <property type="entry name" value="MITOCARRIER"/>
</dbReference>
<name>A0A9W6B9Z0_9CHLO</name>
<dbReference type="PROSITE" id="PS50920">
    <property type="entry name" value="SOLCAR"/>
    <property type="match status" value="3"/>
</dbReference>
<evidence type="ECO:0000256" key="11">
    <source>
        <dbReference type="ARBA" id="ARBA00023136"/>
    </source>
</evidence>
<keyword evidence="19" id="KW-1185">Reference proteome</keyword>
<feature type="compositionally biased region" description="Low complexity" evidence="17">
    <location>
        <begin position="274"/>
        <end position="288"/>
    </location>
</feature>
<evidence type="ECO:0000256" key="14">
    <source>
        <dbReference type="PROSITE-ProRule" id="PRU00282"/>
    </source>
</evidence>
<proteinExistence type="inferred from homology"/>
<keyword evidence="8" id="KW-0999">Mitochondrion inner membrane</keyword>
<comment type="catalytic activity">
    <reaction evidence="12">
        <text>ADP(in) + ATP(out) = ADP(out) + ATP(in)</text>
        <dbReference type="Rhea" id="RHEA:34999"/>
        <dbReference type="ChEBI" id="CHEBI:30616"/>
        <dbReference type="ChEBI" id="CHEBI:456216"/>
    </reaction>
    <physiologicalReaction direction="left-to-right" evidence="12">
        <dbReference type="Rhea" id="RHEA:35000"/>
    </physiologicalReaction>
</comment>
<comment type="function">
    <text evidence="13">ADP:ATP antiporter that mediates import of ADP into the mitochondrial matrix for ATP synthesis, and export of ATP out to fuel the cell. Cycles between the cytoplasmic-open state (c-state) and the matrix-open state (m-state): operates by the alternating access mechanism with a single substrate-binding site intermittently exposed to either the cytosolic (c-state) or matrix (m-state) side of the inner mitochondrial membrane.</text>
</comment>
<dbReference type="SUPFAM" id="SSF103506">
    <property type="entry name" value="Mitochondrial carrier"/>
    <property type="match status" value="1"/>
</dbReference>
<comment type="function">
    <text evidence="16">Catalyzes the exchange of ADP and ATP across the membrane.</text>
</comment>
<dbReference type="InterPro" id="IPR002113">
    <property type="entry name" value="ADT_euk_type"/>
</dbReference>
<evidence type="ECO:0000313" key="19">
    <source>
        <dbReference type="Proteomes" id="UP001165080"/>
    </source>
</evidence>
<comment type="subcellular location">
    <subcellularLocation>
        <location evidence="16">Membrane</location>
        <topology evidence="16">Multi-pass membrane protein</topology>
    </subcellularLocation>
    <subcellularLocation>
        <location evidence="1">Mitochondrion inner membrane</location>
        <topology evidence="1">Multi-pass membrane protein</topology>
    </subcellularLocation>
</comment>
<dbReference type="GO" id="GO:0005743">
    <property type="term" value="C:mitochondrial inner membrane"/>
    <property type="evidence" value="ECO:0007669"/>
    <property type="project" value="UniProtKB-SubCell"/>
</dbReference>
<protein>
    <recommendedName>
        <fullName evidence="16">ADP/ATP translocase</fullName>
    </recommendedName>
    <alternativeName>
        <fullName evidence="16">ADP,ATP carrier protein</fullName>
    </alternativeName>
</protein>
<keyword evidence="7" id="KW-0677">Repeat</keyword>
<evidence type="ECO:0000256" key="8">
    <source>
        <dbReference type="ARBA" id="ARBA00022792"/>
    </source>
</evidence>
<organism evidence="18 19">
    <name type="scientific">Pleodorina starrii</name>
    <dbReference type="NCBI Taxonomy" id="330485"/>
    <lineage>
        <taxon>Eukaryota</taxon>
        <taxon>Viridiplantae</taxon>
        <taxon>Chlorophyta</taxon>
        <taxon>core chlorophytes</taxon>
        <taxon>Chlorophyceae</taxon>
        <taxon>CS clade</taxon>
        <taxon>Chlamydomonadales</taxon>
        <taxon>Volvocaceae</taxon>
        <taxon>Pleodorina</taxon>
    </lineage>
</organism>
<keyword evidence="4 15" id="KW-0813">Transport</keyword>
<feature type="transmembrane region" description="Helical" evidence="16">
    <location>
        <begin position="151"/>
        <end position="170"/>
    </location>
</feature>
<feature type="repeat" description="Solcar" evidence="14">
    <location>
        <begin position="149"/>
        <end position="236"/>
    </location>
</feature>
<keyword evidence="11 14" id="KW-0472">Membrane</keyword>
<dbReference type="Gene3D" id="1.50.40.10">
    <property type="entry name" value="Mitochondrial carrier domain"/>
    <property type="match status" value="2"/>
</dbReference>
<dbReference type="PANTHER" id="PTHR45635:SF14">
    <property type="entry name" value="ADP_ATP TRANSLOCASE"/>
    <property type="match status" value="1"/>
</dbReference>
<evidence type="ECO:0000256" key="5">
    <source>
        <dbReference type="ARBA" id="ARBA00022449"/>
    </source>
</evidence>
<dbReference type="EMBL" id="BRXU01000001">
    <property type="protein sequence ID" value="GLC48309.1"/>
    <property type="molecule type" value="Genomic_DNA"/>
</dbReference>
<dbReference type="Proteomes" id="UP001165080">
    <property type="component" value="Unassembled WGS sequence"/>
</dbReference>
<comment type="subunit">
    <text evidence="3 16">Monomer.</text>
</comment>
<keyword evidence="5" id="KW-0050">Antiport</keyword>
<dbReference type="GO" id="GO:0005471">
    <property type="term" value="F:ATP:ADP antiporter activity"/>
    <property type="evidence" value="ECO:0007669"/>
    <property type="project" value="UniProtKB-UniRule"/>
</dbReference>
<keyword evidence="6 14" id="KW-0812">Transmembrane</keyword>
<evidence type="ECO:0000256" key="6">
    <source>
        <dbReference type="ARBA" id="ARBA00022692"/>
    </source>
</evidence>
<reference evidence="18 19" key="1">
    <citation type="journal article" date="2023" name="Commun. Biol.">
        <title>Reorganization of the ancestral sex-determining regions during the evolution of trioecy in Pleodorina starrii.</title>
        <authorList>
            <person name="Takahashi K."/>
            <person name="Suzuki S."/>
            <person name="Kawai-Toyooka H."/>
            <person name="Yamamoto K."/>
            <person name="Hamaji T."/>
            <person name="Ootsuki R."/>
            <person name="Yamaguchi H."/>
            <person name="Kawachi M."/>
            <person name="Higashiyama T."/>
            <person name="Nozaki H."/>
        </authorList>
    </citation>
    <scope>NUCLEOTIDE SEQUENCE [LARGE SCALE GENOMIC DNA]</scope>
    <source>
        <strain evidence="18 19">NIES-4479</strain>
    </source>
</reference>
<evidence type="ECO:0000313" key="18">
    <source>
        <dbReference type="EMBL" id="GLC48309.1"/>
    </source>
</evidence>
<evidence type="ECO:0000256" key="3">
    <source>
        <dbReference type="ARBA" id="ARBA00011245"/>
    </source>
</evidence>
<dbReference type="InterPro" id="IPR018108">
    <property type="entry name" value="MCP_transmembrane"/>
</dbReference>
<comment type="caution">
    <text evidence="18">The sequence shown here is derived from an EMBL/GenBank/DDBJ whole genome shotgun (WGS) entry which is preliminary data.</text>
</comment>
<feature type="repeat" description="Solcar" evidence="14">
    <location>
        <begin position="306"/>
        <end position="395"/>
    </location>
</feature>
<feature type="region of interest" description="Disordered" evidence="17">
    <location>
        <begin position="261"/>
        <end position="302"/>
    </location>
</feature>
<comment type="caution">
    <text evidence="16">Lacks conserved residue(s) required for the propagation of feature annotation.</text>
</comment>
<evidence type="ECO:0000256" key="10">
    <source>
        <dbReference type="ARBA" id="ARBA00023128"/>
    </source>
</evidence>
<comment type="similarity">
    <text evidence="2 15">Belongs to the mitochondrial carrier (TC 2.A.29) family.</text>
</comment>
<evidence type="ECO:0000256" key="17">
    <source>
        <dbReference type="SAM" id="MobiDB-lite"/>
    </source>
</evidence>
<evidence type="ECO:0000256" key="9">
    <source>
        <dbReference type="ARBA" id="ARBA00022989"/>
    </source>
</evidence>
<evidence type="ECO:0000256" key="7">
    <source>
        <dbReference type="ARBA" id="ARBA00022737"/>
    </source>
</evidence>
<evidence type="ECO:0000256" key="12">
    <source>
        <dbReference type="ARBA" id="ARBA00024143"/>
    </source>
</evidence>
<dbReference type="AlphaFoldDB" id="A0A9W6B9Z0"/>
<evidence type="ECO:0000256" key="1">
    <source>
        <dbReference type="ARBA" id="ARBA00004448"/>
    </source>
</evidence>
<dbReference type="GO" id="GO:1990544">
    <property type="term" value="P:mitochondrial ATP transmembrane transport"/>
    <property type="evidence" value="ECO:0007669"/>
    <property type="project" value="InterPro"/>
</dbReference>
<feature type="repeat" description="Solcar" evidence="14">
    <location>
        <begin position="44"/>
        <end position="137"/>
    </location>
</feature>
<dbReference type="InterPro" id="IPR002067">
    <property type="entry name" value="MCP"/>
</dbReference>
<evidence type="ECO:0000256" key="13">
    <source>
        <dbReference type="ARBA" id="ARBA00045250"/>
    </source>
</evidence>
<evidence type="ECO:0000256" key="15">
    <source>
        <dbReference type="RuleBase" id="RU000488"/>
    </source>
</evidence>
<keyword evidence="10" id="KW-0496">Mitochondrion</keyword>
<dbReference type="InterPro" id="IPR023395">
    <property type="entry name" value="MCP_dom_sf"/>
</dbReference>
<evidence type="ECO:0000256" key="16">
    <source>
        <dbReference type="RuleBase" id="RU368008"/>
    </source>
</evidence>
<evidence type="ECO:0000256" key="4">
    <source>
        <dbReference type="ARBA" id="ARBA00022448"/>
    </source>
</evidence>
<accession>A0A9W6B9Z0</accession>
<evidence type="ECO:0000256" key="2">
    <source>
        <dbReference type="ARBA" id="ARBA00006375"/>
    </source>
</evidence>